<dbReference type="Proteomes" id="UP000823749">
    <property type="component" value="Chromosome 10"/>
</dbReference>
<sequence length="81" mass="9083">MGNKGNPGNHAQSVIIHEAYSLLTRTDTTLNHVYRTANQCADHLAHMGAEQDEDLIVAVDIPTFLRESLIRDSLNVRWVLD</sequence>
<name>A0AAV6IFE6_9ERIC</name>
<dbReference type="AlphaFoldDB" id="A0AAV6IFE6"/>
<reference evidence="1" key="1">
    <citation type="submission" date="2020-08" db="EMBL/GenBank/DDBJ databases">
        <title>Plant Genome Project.</title>
        <authorList>
            <person name="Zhang R.-G."/>
        </authorList>
    </citation>
    <scope>NUCLEOTIDE SEQUENCE</scope>
    <source>
        <strain evidence="1">WSP0</strain>
        <tissue evidence="1">Leaf</tissue>
    </source>
</reference>
<accession>A0AAV6IFE6</accession>
<protein>
    <recommendedName>
        <fullName evidence="3">RNase H type-1 domain-containing protein</fullName>
    </recommendedName>
</protein>
<organism evidence="1 2">
    <name type="scientific">Rhododendron griersonianum</name>
    <dbReference type="NCBI Taxonomy" id="479676"/>
    <lineage>
        <taxon>Eukaryota</taxon>
        <taxon>Viridiplantae</taxon>
        <taxon>Streptophyta</taxon>
        <taxon>Embryophyta</taxon>
        <taxon>Tracheophyta</taxon>
        <taxon>Spermatophyta</taxon>
        <taxon>Magnoliopsida</taxon>
        <taxon>eudicotyledons</taxon>
        <taxon>Gunneridae</taxon>
        <taxon>Pentapetalae</taxon>
        <taxon>asterids</taxon>
        <taxon>Ericales</taxon>
        <taxon>Ericaceae</taxon>
        <taxon>Ericoideae</taxon>
        <taxon>Rhodoreae</taxon>
        <taxon>Rhododendron</taxon>
    </lineage>
</organism>
<comment type="caution">
    <text evidence="1">The sequence shown here is derived from an EMBL/GenBank/DDBJ whole genome shotgun (WGS) entry which is preliminary data.</text>
</comment>
<gene>
    <name evidence="1" type="ORF">RHGRI_028289</name>
</gene>
<proteinExistence type="predicted"/>
<evidence type="ECO:0000313" key="2">
    <source>
        <dbReference type="Proteomes" id="UP000823749"/>
    </source>
</evidence>
<keyword evidence="2" id="KW-1185">Reference proteome</keyword>
<evidence type="ECO:0000313" key="1">
    <source>
        <dbReference type="EMBL" id="KAG5527348.1"/>
    </source>
</evidence>
<dbReference type="EMBL" id="JACTNZ010000010">
    <property type="protein sequence ID" value="KAG5527348.1"/>
    <property type="molecule type" value="Genomic_DNA"/>
</dbReference>
<evidence type="ECO:0008006" key="3">
    <source>
        <dbReference type="Google" id="ProtNLM"/>
    </source>
</evidence>